<dbReference type="KEGG" id="maes:Ga0123461_2428"/>
<organism evidence="2 3">
    <name type="scientific">Mariprofundus aestuarium</name>
    <dbReference type="NCBI Taxonomy" id="1921086"/>
    <lineage>
        <taxon>Bacteria</taxon>
        <taxon>Pseudomonadati</taxon>
        <taxon>Pseudomonadota</taxon>
        <taxon>Candidatius Mariprofundia</taxon>
        <taxon>Mariprofundales</taxon>
        <taxon>Mariprofundaceae</taxon>
        <taxon>Mariprofundus</taxon>
    </lineage>
</organism>
<dbReference type="AlphaFoldDB" id="A0A2K8L0M4"/>
<dbReference type="EMBL" id="CP018799">
    <property type="protein sequence ID" value="ATX80827.1"/>
    <property type="molecule type" value="Genomic_DNA"/>
</dbReference>
<reference evidence="2 3" key="1">
    <citation type="submission" date="2016-12" db="EMBL/GenBank/DDBJ databases">
        <title>Isolation and genomic insights into novel planktonic Zetaproteobacteria from stratified waters of the Chesapeake Bay.</title>
        <authorList>
            <person name="McAllister S.M."/>
            <person name="Kato S."/>
            <person name="Chan C.S."/>
            <person name="Chiu B.K."/>
            <person name="Field E.K."/>
        </authorList>
    </citation>
    <scope>NUCLEOTIDE SEQUENCE [LARGE SCALE GENOMIC DNA]</scope>
    <source>
        <strain evidence="2 3">CP-5</strain>
    </source>
</reference>
<feature type="domain" description="Methyltransferase" evidence="1">
    <location>
        <begin position="66"/>
        <end position="161"/>
    </location>
</feature>
<evidence type="ECO:0000313" key="3">
    <source>
        <dbReference type="Proteomes" id="UP000231701"/>
    </source>
</evidence>
<dbReference type="RefSeq" id="WP_100278553.1">
    <property type="nucleotide sequence ID" value="NZ_CP018799.1"/>
</dbReference>
<protein>
    <submittedName>
        <fullName evidence="2">Ubiquinone/menaquinone biosynthesis C-methylase UbiE</fullName>
    </submittedName>
</protein>
<gene>
    <name evidence="2" type="ORF">Ga0123461_2428</name>
</gene>
<dbReference type="GO" id="GO:0008168">
    <property type="term" value="F:methyltransferase activity"/>
    <property type="evidence" value="ECO:0007669"/>
    <property type="project" value="UniProtKB-KW"/>
</dbReference>
<dbReference type="Proteomes" id="UP000231701">
    <property type="component" value="Chromosome"/>
</dbReference>
<dbReference type="OrthoDB" id="529208at2"/>
<evidence type="ECO:0000259" key="1">
    <source>
        <dbReference type="Pfam" id="PF13649"/>
    </source>
</evidence>
<keyword evidence="3" id="KW-1185">Reference proteome</keyword>
<dbReference type="InterPro" id="IPR029063">
    <property type="entry name" value="SAM-dependent_MTases_sf"/>
</dbReference>
<dbReference type="SUPFAM" id="SSF53335">
    <property type="entry name" value="S-adenosyl-L-methionine-dependent methyltransferases"/>
    <property type="match status" value="1"/>
</dbReference>
<proteinExistence type="predicted"/>
<dbReference type="GO" id="GO:0032259">
    <property type="term" value="P:methylation"/>
    <property type="evidence" value="ECO:0007669"/>
    <property type="project" value="UniProtKB-KW"/>
</dbReference>
<accession>A0A2K8L0M4</accession>
<sequence length="242" mass="28086">MFKFYRHFLDGMPIYLVRHYWWAYLWPKSVWLFDHQPIINAILFGQYKNLMNATLERLKEAPLDRVLQLTCVYGSLTPNLIRQVQPSSLHITDVADVQLSLAASKVETGQKLGITRMNAEALGYKTNSFSTIVLFFLLHEMPPEARRNTLAECMRVLGDGGVLLVTEYGALPKHHWLYRFLPIRWLTTQLEPFLESFWHEDIGALLNELGEAYEKEVRVTSHTDIFSAFYRVTEFTISKRGG</sequence>
<dbReference type="InterPro" id="IPR041698">
    <property type="entry name" value="Methyltransf_25"/>
</dbReference>
<name>A0A2K8L0M4_MARES</name>
<dbReference type="NCBIfam" id="NF038261">
    <property type="entry name" value="rhodoquin_RquA"/>
    <property type="match status" value="1"/>
</dbReference>
<evidence type="ECO:0000313" key="2">
    <source>
        <dbReference type="EMBL" id="ATX80827.1"/>
    </source>
</evidence>
<keyword evidence="2" id="KW-0830">Ubiquinone</keyword>
<dbReference type="Pfam" id="PF13649">
    <property type="entry name" value="Methyltransf_25"/>
    <property type="match status" value="1"/>
</dbReference>
<keyword evidence="2" id="KW-0489">Methyltransferase</keyword>
<keyword evidence="2" id="KW-0808">Transferase</keyword>
<dbReference type="Gene3D" id="3.40.50.150">
    <property type="entry name" value="Vaccinia Virus protein VP39"/>
    <property type="match status" value="1"/>
</dbReference>